<evidence type="ECO:0008006" key="5">
    <source>
        <dbReference type="Google" id="ProtNLM"/>
    </source>
</evidence>
<evidence type="ECO:0000313" key="3">
    <source>
        <dbReference type="EMBL" id="TFK97970.1"/>
    </source>
</evidence>
<feature type="transmembrane region" description="Helical" evidence="2">
    <location>
        <begin position="128"/>
        <end position="147"/>
    </location>
</feature>
<accession>A0A5C3QC09</accession>
<dbReference type="EMBL" id="ML178843">
    <property type="protein sequence ID" value="TFK97970.1"/>
    <property type="molecule type" value="Genomic_DNA"/>
</dbReference>
<feature type="transmembrane region" description="Helical" evidence="2">
    <location>
        <begin position="50"/>
        <end position="77"/>
    </location>
</feature>
<keyword evidence="4" id="KW-1185">Reference proteome</keyword>
<reference evidence="3 4" key="1">
    <citation type="journal article" date="2019" name="Nat. Ecol. Evol.">
        <title>Megaphylogeny resolves global patterns of mushroom evolution.</title>
        <authorList>
            <person name="Varga T."/>
            <person name="Krizsan K."/>
            <person name="Foldi C."/>
            <person name="Dima B."/>
            <person name="Sanchez-Garcia M."/>
            <person name="Sanchez-Ramirez S."/>
            <person name="Szollosi G.J."/>
            <person name="Szarkandi J.G."/>
            <person name="Papp V."/>
            <person name="Albert L."/>
            <person name="Andreopoulos W."/>
            <person name="Angelini C."/>
            <person name="Antonin V."/>
            <person name="Barry K.W."/>
            <person name="Bougher N.L."/>
            <person name="Buchanan P."/>
            <person name="Buyck B."/>
            <person name="Bense V."/>
            <person name="Catcheside P."/>
            <person name="Chovatia M."/>
            <person name="Cooper J."/>
            <person name="Damon W."/>
            <person name="Desjardin D."/>
            <person name="Finy P."/>
            <person name="Geml J."/>
            <person name="Haridas S."/>
            <person name="Hughes K."/>
            <person name="Justo A."/>
            <person name="Karasinski D."/>
            <person name="Kautmanova I."/>
            <person name="Kiss B."/>
            <person name="Kocsube S."/>
            <person name="Kotiranta H."/>
            <person name="LaButti K.M."/>
            <person name="Lechner B.E."/>
            <person name="Liimatainen K."/>
            <person name="Lipzen A."/>
            <person name="Lukacs Z."/>
            <person name="Mihaltcheva S."/>
            <person name="Morgado L.N."/>
            <person name="Niskanen T."/>
            <person name="Noordeloos M.E."/>
            <person name="Ohm R.A."/>
            <person name="Ortiz-Santana B."/>
            <person name="Ovrebo C."/>
            <person name="Racz N."/>
            <person name="Riley R."/>
            <person name="Savchenko A."/>
            <person name="Shiryaev A."/>
            <person name="Soop K."/>
            <person name="Spirin V."/>
            <person name="Szebenyi C."/>
            <person name="Tomsovsky M."/>
            <person name="Tulloss R.E."/>
            <person name="Uehling J."/>
            <person name="Grigoriev I.V."/>
            <person name="Vagvolgyi C."/>
            <person name="Papp T."/>
            <person name="Martin F.M."/>
            <person name="Miettinen O."/>
            <person name="Hibbett D.S."/>
            <person name="Nagy L.G."/>
        </authorList>
    </citation>
    <scope>NUCLEOTIDE SEQUENCE [LARGE SCALE GENOMIC DNA]</scope>
    <source>
        <strain evidence="3 4">CBS 309.79</strain>
    </source>
</reference>
<evidence type="ECO:0000256" key="2">
    <source>
        <dbReference type="SAM" id="Phobius"/>
    </source>
</evidence>
<proteinExistence type="predicted"/>
<feature type="transmembrane region" description="Helical" evidence="2">
    <location>
        <begin position="97"/>
        <end position="116"/>
    </location>
</feature>
<evidence type="ECO:0000313" key="4">
    <source>
        <dbReference type="Proteomes" id="UP000305067"/>
    </source>
</evidence>
<feature type="transmembrane region" description="Helical" evidence="2">
    <location>
        <begin position="6"/>
        <end position="30"/>
    </location>
</feature>
<feature type="transmembrane region" description="Helical" evidence="2">
    <location>
        <begin position="213"/>
        <end position="236"/>
    </location>
</feature>
<sequence length="335" mass="36363">MPDISVASASFIALLVETMLYGAYAVLYSICMHILLNPHRMARSARSRSLVSIIGASALFLVSTLHLAIMLLSGVRAFLQGRNAEVSYSEIFQPSNVVELSLYITVSALADVVLIYRCYIIWDCNWKIIALPCAISGASTVCAYISAGRLTLAKPGDDLFIPQIAPWLRAAGVLTMVTNIAVTAMIAGRIWWMSRDVRKVLPRHHHAKYNKAIAAIIESGGIYSFTLLIANILIISETQGQLIVYQALAQLAGIAPTLIIVRMGLGLKPHDEAVFSTPQWDSSSSANPRSQQSVLAIEIRQEVDVENEGADAAGRDQRFTLANTRGKIPGKPSGL</sequence>
<feature type="transmembrane region" description="Helical" evidence="2">
    <location>
        <begin position="242"/>
        <end position="261"/>
    </location>
</feature>
<name>A0A5C3QC09_9AGAR</name>
<keyword evidence="2" id="KW-0812">Transmembrane</keyword>
<evidence type="ECO:0000256" key="1">
    <source>
        <dbReference type="SAM" id="MobiDB-lite"/>
    </source>
</evidence>
<organism evidence="3 4">
    <name type="scientific">Pterulicium gracile</name>
    <dbReference type="NCBI Taxonomy" id="1884261"/>
    <lineage>
        <taxon>Eukaryota</taxon>
        <taxon>Fungi</taxon>
        <taxon>Dikarya</taxon>
        <taxon>Basidiomycota</taxon>
        <taxon>Agaricomycotina</taxon>
        <taxon>Agaricomycetes</taxon>
        <taxon>Agaricomycetidae</taxon>
        <taxon>Agaricales</taxon>
        <taxon>Pleurotineae</taxon>
        <taxon>Pterulaceae</taxon>
        <taxon>Pterulicium</taxon>
    </lineage>
</organism>
<feature type="region of interest" description="Disordered" evidence="1">
    <location>
        <begin position="307"/>
        <end position="335"/>
    </location>
</feature>
<dbReference type="Proteomes" id="UP000305067">
    <property type="component" value="Unassembled WGS sequence"/>
</dbReference>
<protein>
    <recommendedName>
        <fullName evidence="5">G-protein coupled receptors family 1 profile domain-containing protein</fullName>
    </recommendedName>
</protein>
<dbReference type="OrthoDB" id="3354175at2759"/>
<gene>
    <name evidence="3" type="ORF">BDV98DRAFT_573710</name>
</gene>
<keyword evidence="2" id="KW-1133">Transmembrane helix</keyword>
<keyword evidence="2" id="KW-0472">Membrane</keyword>
<dbReference type="AlphaFoldDB" id="A0A5C3QC09"/>
<feature type="transmembrane region" description="Helical" evidence="2">
    <location>
        <begin position="167"/>
        <end position="192"/>
    </location>
</feature>